<comment type="caution">
    <text evidence="1">The sequence shown here is derived from an EMBL/GenBank/DDBJ whole genome shotgun (WGS) entry which is preliminary data.</text>
</comment>
<name>A0AAW1E7Y4_ZOAVI</name>
<reference evidence="1 2" key="1">
    <citation type="journal article" date="2024" name="Genome Biol. Evol.">
        <title>Chromosome-level genome assembly of the viviparous eelpout Zoarces viviparus.</title>
        <authorList>
            <person name="Fuhrmann N."/>
            <person name="Brasseur M.V."/>
            <person name="Bakowski C.E."/>
            <person name="Podsiadlowski L."/>
            <person name="Prost S."/>
            <person name="Krehenwinkel H."/>
            <person name="Mayer C."/>
        </authorList>
    </citation>
    <scope>NUCLEOTIDE SEQUENCE [LARGE SCALE GENOMIC DNA]</scope>
    <source>
        <strain evidence="1">NO-MEL_2022_Ind0_liver</strain>
    </source>
</reference>
<proteinExistence type="predicted"/>
<dbReference type="AlphaFoldDB" id="A0AAW1E7Y4"/>
<keyword evidence="2" id="KW-1185">Reference proteome</keyword>
<organism evidence="1 2">
    <name type="scientific">Zoarces viviparus</name>
    <name type="common">Viviparous eelpout</name>
    <name type="synonym">Blennius viviparus</name>
    <dbReference type="NCBI Taxonomy" id="48416"/>
    <lineage>
        <taxon>Eukaryota</taxon>
        <taxon>Metazoa</taxon>
        <taxon>Chordata</taxon>
        <taxon>Craniata</taxon>
        <taxon>Vertebrata</taxon>
        <taxon>Euteleostomi</taxon>
        <taxon>Actinopterygii</taxon>
        <taxon>Neopterygii</taxon>
        <taxon>Teleostei</taxon>
        <taxon>Neoteleostei</taxon>
        <taxon>Acanthomorphata</taxon>
        <taxon>Eupercaria</taxon>
        <taxon>Perciformes</taxon>
        <taxon>Cottioidei</taxon>
        <taxon>Zoarcales</taxon>
        <taxon>Zoarcidae</taxon>
        <taxon>Zoarcinae</taxon>
        <taxon>Zoarces</taxon>
    </lineage>
</organism>
<sequence>MSCVEKSRKGGLCCLSSTPTRRSGIKSEFNRQTVEEIFLLSFPAGGVQTLRRLGTFNQHAKNQLPQVTSWFRSATSNRAALP</sequence>
<accession>A0AAW1E7Y4</accession>
<gene>
    <name evidence="1" type="ORF">VZT92_023588</name>
</gene>
<evidence type="ECO:0000313" key="2">
    <source>
        <dbReference type="Proteomes" id="UP001488805"/>
    </source>
</evidence>
<dbReference type="EMBL" id="JBCEZU010000538">
    <property type="protein sequence ID" value="KAK9518277.1"/>
    <property type="molecule type" value="Genomic_DNA"/>
</dbReference>
<protein>
    <submittedName>
        <fullName evidence="1">Uncharacterized protein</fullName>
    </submittedName>
</protein>
<evidence type="ECO:0000313" key="1">
    <source>
        <dbReference type="EMBL" id="KAK9518277.1"/>
    </source>
</evidence>
<dbReference type="Proteomes" id="UP001488805">
    <property type="component" value="Unassembled WGS sequence"/>
</dbReference>